<dbReference type="InterPro" id="IPR011058">
    <property type="entry name" value="Cyanovirin-N"/>
</dbReference>
<evidence type="ECO:0000256" key="1">
    <source>
        <dbReference type="ARBA" id="ARBA00022729"/>
    </source>
</evidence>
<evidence type="ECO:0000313" key="5">
    <source>
        <dbReference type="Proteomes" id="UP001219525"/>
    </source>
</evidence>
<feature type="domain" description="CBM1" evidence="3">
    <location>
        <begin position="18"/>
        <end position="54"/>
    </location>
</feature>
<dbReference type="EMBL" id="JARJCW010000070">
    <property type="protein sequence ID" value="KAJ7199052.1"/>
    <property type="molecule type" value="Genomic_DNA"/>
</dbReference>
<proteinExistence type="predicted"/>
<dbReference type="Gene3D" id="2.30.60.10">
    <property type="entry name" value="Cyanovirin-N"/>
    <property type="match status" value="1"/>
</dbReference>
<dbReference type="SUPFAM" id="SSF52047">
    <property type="entry name" value="RNI-like"/>
    <property type="match status" value="1"/>
</dbReference>
<dbReference type="InterPro" id="IPR036673">
    <property type="entry name" value="Cyanovirin-N_sf"/>
</dbReference>
<feature type="signal peptide" evidence="2">
    <location>
        <begin position="1"/>
        <end position="18"/>
    </location>
</feature>
<gene>
    <name evidence="4" type="ORF">GGX14DRAFT_664794</name>
</gene>
<dbReference type="GO" id="GO:0030248">
    <property type="term" value="F:cellulose binding"/>
    <property type="evidence" value="ECO:0007669"/>
    <property type="project" value="InterPro"/>
</dbReference>
<dbReference type="SUPFAM" id="SSF57180">
    <property type="entry name" value="Cellulose-binding domain"/>
    <property type="match status" value="1"/>
</dbReference>
<dbReference type="GO" id="GO:0005975">
    <property type="term" value="P:carbohydrate metabolic process"/>
    <property type="evidence" value="ECO:0007669"/>
    <property type="project" value="InterPro"/>
</dbReference>
<dbReference type="PROSITE" id="PS51164">
    <property type="entry name" value="CBM1_2"/>
    <property type="match status" value="1"/>
</dbReference>
<evidence type="ECO:0000259" key="3">
    <source>
        <dbReference type="PROSITE" id="PS51164"/>
    </source>
</evidence>
<name>A0AAD6V0M3_9AGAR</name>
<evidence type="ECO:0000256" key="2">
    <source>
        <dbReference type="SAM" id="SignalP"/>
    </source>
</evidence>
<dbReference type="Pfam" id="PF00734">
    <property type="entry name" value="CBM_1"/>
    <property type="match status" value="1"/>
</dbReference>
<sequence length="622" mass="67180">MFSAFLALLVILPSLINAQGAAFSQCGGQGWLGPTTCVAGATCTVLNPFFSQCLPSGVGGTTTTISATSTGAGGTTTTTSATSSSTFAPTYSVVPIPTTGTGTGTGDPAPTGTSTPGANPVTLVNFSHTCQSIDFSGDILKASCKDWGGSFKTTSIDTNGCIGNNNGVLVAGSNYIQSCSGITFNPGTITINVTCTDRNKQQVPASLNLVCIVKSFSMRYRFIRTTQTSISEFATTTRCLQLPELVELIIYVPIMCSHLDVPYHPEIFLDRQPEQGPRRARQDLYSFLQSCTQIALEEPLRPSRASDWERVLVYAPHVKHIVTNSVDLSPIFLEVSRWLPKNMLPNLQGLHWTQQENNFQYIDHFLSSQLTTIRILDPSFDALGLSALKPQVVSAVSTCVLGLHGIETLITDAVDQPTLEHLSLLSSVRHLSLGDVPPNLSALPCDKALFPSLQKLCFNSDSETPPASGSSDDAVHRLFSAASRGISHSTLMEFEFSNDFDAFDPWDSASYLIRPQSFCSLFCFVNLASVSVSSAVGIDLDDSTVTDMARSWPRIECLKLQSYYCNTAPRATLQCLEAFPKYCPHLTTLYLPFDATVVVVVLHGTVPLRNAGFQELSRCTKH</sequence>
<dbReference type="SMART" id="SM00236">
    <property type="entry name" value="fCBD"/>
    <property type="match status" value="1"/>
</dbReference>
<feature type="chain" id="PRO_5042107959" description="CBM1 domain-containing protein" evidence="2">
    <location>
        <begin position="19"/>
        <end position="622"/>
    </location>
</feature>
<dbReference type="InterPro" id="IPR000254">
    <property type="entry name" value="CBD"/>
</dbReference>
<keyword evidence="1 2" id="KW-0732">Signal</keyword>
<dbReference type="InterPro" id="IPR032675">
    <property type="entry name" value="LRR_dom_sf"/>
</dbReference>
<dbReference type="Gene3D" id="3.80.10.10">
    <property type="entry name" value="Ribonuclease Inhibitor"/>
    <property type="match status" value="1"/>
</dbReference>
<protein>
    <recommendedName>
        <fullName evidence="3">CBM1 domain-containing protein</fullName>
    </recommendedName>
</protein>
<dbReference type="PROSITE" id="PS00562">
    <property type="entry name" value="CBM1_1"/>
    <property type="match status" value="1"/>
</dbReference>
<organism evidence="4 5">
    <name type="scientific">Mycena pura</name>
    <dbReference type="NCBI Taxonomy" id="153505"/>
    <lineage>
        <taxon>Eukaryota</taxon>
        <taxon>Fungi</taxon>
        <taxon>Dikarya</taxon>
        <taxon>Basidiomycota</taxon>
        <taxon>Agaricomycotina</taxon>
        <taxon>Agaricomycetes</taxon>
        <taxon>Agaricomycetidae</taxon>
        <taxon>Agaricales</taxon>
        <taxon>Marasmiineae</taxon>
        <taxon>Mycenaceae</taxon>
        <taxon>Mycena</taxon>
    </lineage>
</organism>
<accession>A0AAD6V0M3</accession>
<dbReference type="GO" id="GO:0005576">
    <property type="term" value="C:extracellular region"/>
    <property type="evidence" value="ECO:0007669"/>
    <property type="project" value="InterPro"/>
</dbReference>
<comment type="caution">
    <text evidence="4">The sequence shown here is derived from an EMBL/GenBank/DDBJ whole genome shotgun (WGS) entry which is preliminary data.</text>
</comment>
<dbReference type="Proteomes" id="UP001219525">
    <property type="component" value="Unassembled WGS sequence"/>
</dbReference>
<dbReference type="SUPFAM" id="SSF51322">
    <property type="entry name" value="Cyanovirin-N"/>
    <property type="match status" value="1"/>
</dbReference>
<keyword evidence="5" id="KW-1185">Reference proteome</keyword>
<dbReference type="AlphaFoldDB" id="A0AAD6V0M3"/>
<dbReference type="InterPro" id="IPR035971">
    <property type="entry name" value="CBD_sf"/>
</dbReference>
<reference evidence="4" key="1">
    <citation type="submission" date="2023-03" db="EMBL/GenBank/DDBJ databases">
        <title>Massive genome expansion in bonnet fungi (Mycena s.s.) driven by repeated elements and novel gene families across ecological guilds.</title>
        <authorList>
            <consortium name="Lawrence Berkeley National Laboratory"/>
            <person name="Harder C.B."/>
            <person name="Miyauchi S."/>
            <person name="Viragh M."/>
            <person name="Kuo A."/>
            <person name="Thoen E."/>
            <person name="Andreopoulos B."/>
            <person name="Lu D."/>
            <person name="Skrede I."/>
            <person name="Drula E."/>
            <person name="Henrissat B."/>
            <person name="Morin E."/>
            <person name="Kohler A."/>
            <person name="Barry K."/>
            <person name="LaButti K."/>
            <person name="Morin E."/>
            <person name="Salamov A."/>
            <person name="Lipzen A."/>
            <person name="Mereny Z."/>
            <person name="Hegedus B."/>
            <person name="Baldrian P."/>
            <person name="Stursova M."/>
            <person name="Weitz H."/>
            <person name="Taylor A."/>
            <person name="Grigoriev I.V."/>
            <person name="Nagy L.G."/>
            <person name="Martin F."/>
            <person name="Kauserud H."/>
        </authorList>
    </citation>
    <scope>NUCLEOTIDE SEQUENCE</scope>
    <source>
        <strain evidence="4">9144</strain>
    </source>
</reference>
<dbReference type="SMART" id="SM01111">
    <property type="entry name" value="CVNH"/>
    <property type="match status" value="1"/>
</dbReference>
<evidence type="ECO:0000313" key="4">
    <source>
        <dbReference type="EMBL" id="KAJ7199052.1"/>
    </source>
</evidence>
<dbReference type="Pfam" id="PF08881">
    <property type="entry name" value="CVNH"/>
    <property type="match status" value="1"/>
</dbReference>